<feature type="domain" description="Glutaredoxin" evidence="13">
    <location>
        <begin position="17"/>
        <end position="81"/>
    </location>
</feature>
<evidence type="ECO:0000256" key="3">
    <source>
        <dbReference type="ARBA" id="ARBA00009630"/>
    </source>
</evidence>
<dbReference type="PROSITE" id="PS51354">
    <property type="entry name" value="GLUTAREDOXIN_2"/>
    <property type="match status" value="1"/>
</dbReference>
<evidence type="ECO:0000259" key="13">
    <source>
        <dbReference type="Pfam" id="PF00462"/>
    </source>
</evidence>
<dbReference type="EMBL" id="AP019514">
    <property type="protein sequence ID" value="BBI62854.1"/>
    <property type="molecule type" value="Genomic_DNA"/>
</dbReference>
<keyword evidence="9" id="KW-0408">Iron</keyword>
<organism evidence="14 15">
    <name type="scientific">Vreelandella sulfidaeris</name>
    <dbReference type="NCBI Taxonomy" id="115553"/>
    <lineage>
        <taxon>Bacteria</taxon>
        <taxon>Pseudomonadati</taxon>
        <taxon>Pseudomonadota</taxon>
        <taxon>Gammaproteobacteria</taxon>
        <taxon>Oceanospirillales</taxon>
        <taxon>Halomonadaceae</taxon>
        <taxon>Vreelandella</taxon>
    </lineage>
</organism>
<comment type="subcellular location">
    <subcellularLocation>
        <location evidence="2">Cytoplasm</location>
    </subcellularLocation>
</comment>
<keyword evidence="7" id="KW-0001">2Fe-2S</keyword>
<evidence type="ECO:0000256" key="9">
    <source>
        <dbReference type="ARBA" id="ARBA00023004"/>
    </source>
</evidence>
<dbReference type="InterPro" id="IPR002109">
    <property type="entry name" value="Glutaredoxin"/>
</dbReference>
<dbReference type="GO" id="GO:0051537">
    <property type="term" value="F:2 iron, 2 sulfur cluster binding"/>
    <property type="evidence" value="ECO:0007669"/>
    <property type="project" value="UniProtKB-KW"/>
</dbReference>
<comment type="similarity">
    <text evidence="3">Belongs to the glutaredoxin family. Monothiol subfamily.</text>
</comment>
<keyword evidence="8" id="KW-0479">Metal-binding</keyword>
<evidence type="ECO:0000256" key="11">
    <source>
        <dbReference type="ARBA" id="ARBA00023284"/>
    </source>
</evidence>
<proteinExistence type="inferred from homology"/>
<dbReference type="Proteomes" id="UP000320231">
    <property type="component" value="Chromosome"/>
</dbReference>
<evidence type="ECO:0000256" key="6">
    <source>
        <dbReference type="ARBA" id="ARBA00022490"/>
    </source>
</evidence>
<keyword evidence="10" id="KW-0411">Iron-sulfur</keyword>
<dbReference type="AlphaFoldDB" id="A0A455UIS5"/>
<comment type="function">
    <text evidence="1">Monothiol glutaredoxin involved in the biogenesis of iron-sulfur clusters.</text>
</comment>
<dbReference type="GO" id="GO:0005737">
    <property type="term" value="C:cytoplasm"/>
    <property type="evidence" value="ECO:0007669"/>
    <property type="project" value="UniProtKB-SubCell"/>
</dbReference>
<dbReference type="NCBIfam" id="TIGR00365">
    <property type="entry name" value="Grx4 family monothiol glutaredoxin"/>
    <property type="match status" value="1"/>
</dbReference>
<dbReference type="KEGG" id="hsr:HSBAA_41600"/>
<evidence type="ECO:0000256" key="1">
    <source>
        <dbReference type="ARBA" id="ARBA00002853"/>
    </source>
</evidence>
<dbReference type="Pfam" id="PF00462">
    <property type="entry name" value="Glutaredoxin"/>
    <property type="match status" value="1"/>
</dbReference>
<evidence type="ECO:0000313" key="15">
    <source>
        <dbReference type="Proteomes" id="UP000320231"/>
    </source>
</evidence>
<comment type="subunit">
    <text evidence="4">Homodimer.</text>
</comment>
<accession>A0A455UIS5</accession>
<evidence type="ECO:0000256" key="2">
    <source>
        <dbReference type="ARBA" id="ARBA00004496"/>
    </source>
</evidence>
<keyword evidence="6" id="KW-0963">Cytoplasm</keyword>
<sequence>MSTTAENIQRQISENPVLIYMKGSPQLPQCGFSAQTVQALMSCGERFAFVNVLDNPDIRAELPKIANWPTFPQLWVEGELVGGCDIVVEMHQSGELEKLVKRLLSAPALRKVVITPSGCQTLRPRRLAGCGAAARMTLVHALFCYASWHLLRAA</sequence>
<dbReference type="PANTHER" id="PTHR10293:SF72">
    <property type="entry name" value="MONOTHIOL GLUTAREDOXIN-S14, CHLOROPLASTIC"/>
    <property type="match status" value="1"/>
</dbReference>
<keyword evidence="11" id="KW-0676">Redox-active center</keyword>
<evidence type="ECO:0000256" key="10">
    <source>
        <dbReference type="ARBA" id="ARBA00023014"/>
    </source>
</evidence>
<evidence type="ECO:0000256" key="5">
    <source>
        <dbReference type="ARBA" id="ARBA00015345"/>
    </source>
</evidence>
<dbReference type="GO" id="GO:0046872">
    <property type="term" value="F:metal ion binding"/>
    <property type="evidence" value="ECO:0007669"/>
    <property type="project" value="UniProtKB-KW"/>
</dbReference>
<dbReference type="FunFam" id="3.40.30.10:FF:000006">
    <property type="entry name" value="Glutaredoxin"/>
    <property type="match status" value="1"/>
</dbReference>
<evidence type="ECO:0000256" key="12">
    <source>
        <dbReference type="ARBA" id="ARBA00032672"/>
    </source>
</evidence>
<gene>
    <name evidence="14" type="ORF">HSBAA_41600</name>
</gene>
<dbReference type="CDD" id="cd03028">
    <property type="entry name" value="GRX_PICOT_like"/>
    <property type="match status" value="1"/>
</dbReference>
<protein>
    <recommendedName>
        <fullName evidence="5">Glutaredoxin 4</fullName>
    </recommendedName>
    <alternativeName>
        <fullName evidence="12">Monothiol glutaredoxin</fullName>
    </alternativeName>
</protein>
<evidence type="ECO:0000256" key="8">
    <source>
        <dbReference type="ARBA" id="ARBA00022723"/>
    </source>
</evidence>
<dbReference type="InterPro" id="IPR033658">
    <property type="entry name" value="GRX_PICOT-like"/>
</dbReference>
<name>A0A455UIS5_9GAMM</name>
<dbReference type="Gene3D" id="3.40.30.10">
    <property type="entry name" value="Glutaredoxin"/>
    <property type="match status" value="1"/>
</dbReference>
<dbReference type="InterPro" id="IPR004480">
    <property type="entry name" value="Monothiol_GRX-rel"/>
</dbReference>
<dbReference type="PANTHER" id="PTHR10293">
    <property type="entry name" value="GLUTAREDOXIN FAMILY MEMBER"/>
    <property type="match status" value="1"/>
</dbReference>
<reference evidence="14 15" key="1">
    <citation type="journal article" date="2019" name="Microbiol. Resour. Announc.">
        <title>Complete Genome Sequence of Halomonas sulfidaeris Strain Esulfide1 Isolated from a Metal Sulfide Rock at a Depth of 2,200 Meters, Obtained Using Nanopore Sequencing.</title>
        <authorList>
            <person name="Saito M."/>
            <person name="Nishigata A."/>
            <person name="Galipon J."/>
            <person name="Arakawa K."/>
        </authorList>
    </citation>
    <scope>NUCLEOTIDE SEQUENCE [LARGE SCALE GENOMIC DNA]</scope>
    <source>
        <strain evidence="14 15">ATCC BAA-803</strain>
    </source>
</reference>
<dbReference type="SUPFAM" id="SSF52833">
    <property type="entry name" value="Thioredoxin-like"/>
    <property type="match status" value="1"/>
</dbReference>
<dbReference type="InterPro" id="IPR036249">
    <property type="entry name" value="Thioredoxin-like_sf"/>
</dbReference>
<evidence type="ECO:0000313" key="14">
    <source>
        <dbReference type="EMBL" id="BBI62854.1"/>
    </source>
</evidence>
<evidence type="ECO:0000256" key="7">
    <source>
        <dbReference type="ARBA" id="ARBA00022714"/>
    </source>
</evidence>
<evidence type="ECO:0000256" key="4">
    <source>
        <dbReference type="ARBA" id="ARBA00011738"/>
    </source>
</evidence>